<evidence type="ECO:0000256" key="1">
    <source>
        <dbReference type="SAM" id="MobiDB-lite"/>
    </source>
</evidence>
<dbReference type="Proteomes" id="UP001501842">
    <property type="component" value="Unassembled WGS sequence"/>
</dbReference>
<feature type="region of interest" description="Disordered" evidence="1">
    <location>
        <begin position="1"/>
        <end position="23"/>
    </location>
</feature>
<dbReference type="EMBL" id="BAAATZ010000037">
    <property type="protein sequence ID" value="GAA2738011.1"/>
    <property type="molecule type" value="Genomic_DNA"/>
</dbReference>
<sequence length="571" mass="61257">MQDPSDSMEIPEPENGQNNTADPTTASTVLAEVLPGVAVVFGEVPAELRLDLIDFGLVPTADRKQISAILASIGNTATVAGNLGTAFASVQGLYRISDATQSLLKAGGTLAVKDGANLGAVFANGKIIAQARLIPVTTVSAAKNAATIGPALAMIALQMQLSEVAGLARTNIALTSQVLTTIRHGQWAELMALTATIDQVVDQAREIESVPTSLWDKVAGSEASLRKQLELYRLNVGNHVRQIPRGDAHGRREYLETNAEAIVFDAHALLSSLKAWIGYQALHAARARAAGPEDADEARLVDVIARDTRAELDSALAETKSLVDSLTWELRIIAELPGRDTLALPGKRKDSNAARQTSARLLEAIEPLADALHPPIPPLEAPGVVCASESLALEPYLRILRWFLEDGETLRVLGFPEQLDALGPISSILGGAKEKLAAARDKAAAKTLVAVTDRRIITAKTNAFLEQGEIRQAIPTDQVRYVRAVTTQDKSARLAIDLITRDENIRWVFRADIDDTQVDALAAVLSESMTIPDVEREDLQRRRHTPIEAGEKSEITDTRSTEPTGSEAGQL</sequence>
<comment type="caution">
    <text evidence="2">The sequence shown here is derived from an EMBL/GenBank/DDBJ whole genome shotgun (WGS) entry which is preliminary data.</text>
</comment>
<reference evidence="2 3" key="1">
    <citation type="journal article" date="2019" name="Int. J. Syst. Evol. Microbiol.">
        <title>The Global Catalogue of Microorganisms (GCM) 10K type strain sequencing project: providing services to taxonomists for standard genome sequencing and annotation.</title>
        <authorList>
            <consortium name="The Broad Institute Genomics Platform"/>
            <consortium name="The Broad Institute Genome Sequencing Center for Infectious Disease"/>
            <person name="Wu L."/>
            <person name="Ma J."/>
        </authorList>
    </citation>
    <scope>NUCLEOTIDE SEQUENCE [LARGE SCALE GENOMIC DNA]</scope>
    <source>
        <strain evidence="2 3">JCM 8201</strain>
    </source>
</reference>
<evidence type="ECO:0000313" key="2">
    <source>
        <dbReference type="EMBL" id="GAA2738011.1"/>
    </source>
</evidence>
<gene>
    <name evidence="2" type="ORF">GCM10010439_70340</name>
</gene>
<name>A0ABN3UTJ6_9ACTN</name>
<organism evidence="2 3">
    <name type="scientific">Actinocorallia aurantiaca</name>
    <dbReference type="NCBI Taxonomy" id="46204"/>
    <lineage>
        <taxon>Bacteria</taxon>
        <taxon>Bacillati</taxon>
        <taxon>Actinomycetota</taxon>
        <taxon>Actinomycetes</taxon>
        <taxon>Streptosporangiales</taxon>
        <taxon>Thermomonosporaceae</taxon>
        <taxon>Actinocorallia</taxon>
    </lineage>
</organism>
<keyword evidence="3" id="KW-1185">Reference proteome</keyword>
<feature type="region of interest" description="Disordered" evidence="1">
    <location>
        <begin position="535"/>
        <end position="571"/>
    </location>
</feature>
<protein>
    <submittedName>
        <fullName evidence="2">Uncharacterized protein</fullName>
    </submittedName>
</protein>
<feature type="compositionally biased region" description="Basic and acidic residues" evidence="1">
    <location>
        <begin position="535"/>
        <end position="560"/>
    </location>
</feature>
<feature type="compositionally biased region" description="Polar residues" evidence="1">
    <location>
        <begin position="561"/>
        <end position="571"/>
    </location>
</feature>
<dbReference type="RefSeq" id="WP_344457594.1">
    <property type="nucleotide sequence ID" value="NZ_BAAATZ010000037.1"/>
</dbReference>
<evidence type="ECO:0000313" key="3">
    <source>
        <dbReference type="Proteomes" id="UP001501842"/>
    </source>
</evidence>
<accession>A0ABN3UTJ6</accession>
<proteinExistence type="predicted"/>